<dbReference type="KEGG" id="dmm:dnm_045650"/>
<accession>A0A975BMN0</accession>
<evidence type="ECO:0000313" key="2">
    <source>
        <dbReference type="Proteomes" id="UP000663722"/>
    </source>
</evidence>
<proteinExistence type="predicted"/>
<evidence type="ECO:0000313" key="1">
    <source>
        <dbReference type="EMBL" id="QTA88519.1"/>
    </source>
</evidence>
<organism evidence="1 2">
    <name type="scientific">Desulfonema magnum</name>
    <dbReference type="NCBI Taxonomy" id="45655"/>
    <lineage>
        <taxon>Bacteria</taxon>
        <taxon>Pseudomonadati</taxon>
        <taxon>Thermodesulfobacteriota</taxon>
        <taxon>Desulfobacteria</taxon>
        <taxon>Desulfobacterales</taxon>
        <taxon>Desulfococcaceae</taxon>
        <taxon>Desulfonema</taxon>
    </lineage>
</organism>
<dbReference type="AlphaFoldDB" id="A0A975BMN0"/>
<protein>
    <submittedName>
        <fullName evidence="1">Uncharacterized protein</fullName>
    </submittedName>
</protein>
<gene>
    <name evidence="1" type="ORF">dnm_045650</name>
</gene>
<dbReference type="EMBL" id="CP061800">
    <property type="protein sequence ID" value="QTA88519.1"/>
    <property type="molecule type" value="Genomic_DNA"/>
</dbReference>
<name>A0A975BMN0_9BACT</name>
<reference evidence="1" key="1">
    <citation type="journal article" date="2021" name="Microb. Physiol.">
        <title>Proteogenomic Insights into the Physiology of Marine, Sulfate-Reducing, Filamentous Desulfonema limicola and Desulfonema magnum.</title>
        <authorList>
            <person name="Schnaars V."/>
            <person name="Wohlbrand L."/>
            <person name="Scheve S."/>
            <person name="Hinrichs C."/>
            <person name="Reinhardt R."/>
            <person name="Rabus R."/>
        </authorList>
    </citation>
    <scope>NUCLEOTIDE SEQUENCE</scope>
    <source>
        <strain evidence="1">4be13</strain>
    </source>
</reference>
<dbReference type="Proteomes" id="UP000663722">
    <property type="component" value="Chromosome"/>
</dbReference>
<sequence length="38" mass="4262">MTAHENHSGNKQGSVSFFLCKNKVIADTILKNILFSMH</sequence>
<keyword evidence="2" id="KW-1185">Reference proteome</keyword>